<gene>
    <name evidence="1" type="ORF">EGT41_24300</name>
</gene>
<dbReference type="EMBL" id="RKIO01000004">
    <property type="protein sequence ID" value="RSC02549.1"/>
    <property type="molecule type" value="Genomic_DNA"/>
</dbReference>
<reference evidence="2" key="1">
    <citation type="submission" date="2018-11" db="EMBL/GenBank/DDBJ databases">
        <title>FDA dAtabase for Regulatory Grade micrObial Sequences (FDA-ARGOS): Supporting development and validation of Infectious Disease Dx tests.</title>
        <authorList>
            <person name="Goldberg B."/>
            <person name="Campos J."/>
            <person name="Tallon L."/>
            <person name="Sadzewicz L."/>
            <person name="Zhao X."/>
            <person name="Vavikolanu K."/>
            <person name="Mehta A."/>
            <person name="Aluvathingal J."/>
            <person name="Nadendla S."/>
            <person name="Geyer C."/>
            <person name="Nandy P."/>
            <person name="Yan Y."/>
            <person name="Sichtig H."/>
        </authorList>
    </citation>
    <scope>NUCLEOTIDE SEQUENCE [LARGE SCALE GENOMIC DNA]</scope>
    <source>
        <strain evidence="2">FDAARGOS_544</strain>
    </source>
</reference>
<dbReference type="AlphaFoldDB" id="A0A427NIA2"/>
<organism evidence="1 2">
    <name type="scientific">Burkholderia cenocepacia</name>
    <dbReference type="NCBI Taxonomy" id="95486"/>
    <lineage>
        <taxon>Bacteria</taxon>
        <taxon>Pseudomonadati</taxon>
        <taxon>Pseudomonadota</taxon>
        <taxon>Betaproteobacteria</taxon>
        <taxon>Burkholderiales</taxon>
        <taxon>Burkholderiaceae</taxon>
        <taxon>Burkholderia</taxon>
        <taxon>Burkholderia cepacia complex</taxon>
    </lineage>
</organism>
<dbReference type="InterPro" id="IPR036102">
    <property type="entry name" value="OsmC/Ohrsf"/>
</dbReference>
<evidence type="ECO:0000313" key="1">
    <source>
        <dbReference type="EMBL" id="RSC02549.1"/>
    </source>
</evidence>
<dbReference type="InterPro" id="IPR003718">
    <property type="entry name" value="OsmC/Ohr_fam"/>
</dbReference>
<dbReference type="PANTHER" id="PTHR42830:SF2">
    <property type="entry name" value="OSMC_OHR FAMILY PROTEIN"/>
    <property type="match status" value="1"/>
</dbReference>
<evidence type="ECO:0000313" key="2">
    <source>
        <dbReference type="Proteomes" id="UP000272140"/>
    </source>
</evidence>
<dbReference type="Gene3D" id="3.30.300.20">
    <property type="match status" value="1"/>
</dbReference>
<comment type="caution">
    <text evidence="1">The sequence shown here is derived from an EMBL/GenBank/DDBJ whole genome shotgun (WGS) entry which is preliminary data.</text>
</comment>
<dbReference type="Pfam" id="PF02566">
    <property type="entry name" value="OsmC"/>
    <property type="match status" value="1"/>
</dbReference>
<dbReference type="Proteomes" id="UP000272140">
    <property type="component" value="Unassembled WGS sequence"/>
</dbReference>
<dbReference type="InterPro" id="IPR015946">
    <property type="entry name" value="KH_dom-like_a/b"/>
</dbReference>
<dbReference type="InterPro" id="IPR052707">
    <property type="entry name" value="OsmC_Ohr_Peroxiredoxin"/>
</dbReference>
<proteinExistence type="predicted"/>
<dbReference type="PANTHER" id="PTHR42830">
    <property type="entry name" value="OSMOTICALLY INDUCIBLE FAMILY PROTEIN"/>
    <property type="match status" value="1"/>
</dbReference>
<dbReference type="RefSeq" id="WP_077178556.1">
    <property type="nucleotide sequence ID" value="NZ_CP019668.1"/>
</dbReference>
<name>A0A427NIA2_9BURK</name>
<accession>A0A427NIA2</accession>
<dbReference type="SUPFAM" id="SSF82784">
    <property type="entry name" value="OsmC-like"/>
    <property type="match status" value="1"/>
</dbReference>
<sequence>MASGEHQYRVVVEWTGNRGTGTSGYRGYGRDHVIRAGSKPDIPGSSDPAFRGDAARWNPEDLLLASASACHKLWYLHLCSEAGIRVLAYVDHAEGTMLDGAAAGRFTEIVLRPQVTIRAGDDRERAAHLHHDAHAKCYIANSVNFPIRCEPVIEVHTEYETAAASS</sequence>
<protein>
    <submittedName>
        <fullName evidence="1">OsmC family peroxiredoxin</fullName>
    </submittedName>
</protein>